<dbReference type="STRING" id="213588.SAMN02745204_00656"/>
<dbReference type="OrthoDB" id="6022222at2"/>
<sequence>MNIVFRLLVIASLVLPFAACKKEEAPQQNEAKVAPPLPTSSEQKDWKPYLEYKITPHMGGITSSPYVYFLPNTDAEDFEGKYQRQLEKLQADLGRGMTEGVMLVFASPAQEKEVEMIETAFKQVQPGTMKGVKVVFIGTPILGERVKVAVEPAGVTYIFEEAK</sequence>
<evidence type="ECO:0000256" key="1">
    <source>
        <dbReference type="SAM" id="SignalP"/>
    </source>
</evidence>
<feature type="chain" id="PRO_5012612349" evidence="1">
    <location>
        <begin position="22"/>
        <end position="163"/>
    </location>
</feature>
<dbReference type="AlphaFoldDB" id="A0A1M4UCH0"/>
<dbReference type="EMBL" id="FQUK01000007">
    <property type="protein sequence ID" value="SHE54273.1"/>
    <property type="molecule type" value="Genomic_DNA"/>
</dbReference>
<keyword evidence="3" id="KW-1185">Reference proteome</keyword>
<evidence type="ECO:0000313" key="2">
    <source>
        <dbReference type="EMBL" id="SHE54273.1"/>
    </source>
</evidence>
<name>A0A1M4UCH0_9GAMM</name>
<dbReference type="RefSeq" id="WP_072755198.1">
    <property type="nucleotide sequence ID" value="NZ_FQUK01000007.1"/>
</dbReference>
<accession>A0A1M4UCH0</accession>
<evidence type="ECO:0000313" key="3">
    <source>
        <dbReference type="Proteomes" id="UP000242857"/>
    </source>
</evidence>
<dbReference type="Proteomes" id="UP000242857">
    <property type="component" value="Unassembled WGS sequence"/>
</dbReference>
<organism evidence="2 3">
    <name type="scientific">Thermomonas hydrothermalis</name>
    <dbReference type="NCBI Taxonomy" id="213588"/>
    <lineage>
        <taxon>Bacteria</taxon>
        <taxon>Pseudomonadati</taxon>
        <taxon>Pseudomonadota</taxon>
        <taxon>Gammaproteobacteria</taxon>
        <taxon>Lysobacterales</taxon>
        <taxon>Lysobacteraceae</taxon>
        <taxon>Thermomonas</taxon>
    </lineage>
</organism>
<protein>
    <submittedName>
        <fullName evidence="2">Uncharacterized protein</fullName>
    </submittedName>
</protein>
<reference evidence="3" key="1">
    <citation type="submission" date="2016-11" db="EMBL/GenBank/DDBJ databases">
        <authorList>
            <person name="Varghese N."/>
            <person name="Submissions S."/>
        </authorList>
    </citation>
    <scope>NUCLEOTIDE SEQUENCE [LARGE SCALE GENOMIC DNA]</scope>
    <source>
        <strain evidence="3">DSM 14834</strain>
    </source>
</reference>
<feature type="signal peptide" evidence="1">
    <location>
        <begin position="1"/>
        <end position="21"/>
    </location>
</feature>
<proteinExistence type="predicted"/>
<keyword evidence="1" id="KW-0732">Signal</keyword>
<gene>
    <name evidence="2" type="ORF">SAMN02745204_00656</name>
</gene>